<sequence length="170" mass="19579">MSKELSEIIELIADYKSKKIDLEYLTGSIYSRINLITESNLQSERLKLTAIADDLPTAPYIVNEEVDNSLRLIKRVCLEANKSDVQESKLLEPEFLCPPITELISHYKNFGGRITEQYIRDPHFRETYTKIEMTGFPIGKQNIDKTKIIKQSAVCECHWSEVEIAVLNKQ</sequence>
<gene>
    <name evidence="1" type="ORF">GCM10011506_01710</name>
</gene>
<organism evidence="1 2">
    <name type="scientific">Marivirga lumbricoides</name>
    <dbReference type="NCBI Taxonomy" id="1046115"/>
    <lineage>
        <taxon>Bacteria</taxon>
        <taxon>Pseudomonadati</taxon>
        <taxon>Bacteroidota</taxon>
        <taxon>Cytophagia</taxon>
        <taxon>Cytophagales</taxon>
        <taxon>Marivirgaceae</taxon>
        <taxon>Marivirga</taxon>
    </lineage>
</organism>
<keyword evidence="2" id="KW-1185">Reference proteome</keyword>
<name>A0ABQ1L8D9_9BACT</name>
<evidence type="ECO:0000313" key="1">
    <source>
        <dbReference type="EMBL" id="GGC20241.1"/>
    </source>
</evidence>
<evidence type="ECO:0000313" key="2">
    <source>
        <dbReference type="Proteomes" id="UP000636010"/>
    </source>
</evidence>
<reference evidence="2" key="1">
    <citation type="journal article" date="2019" name="Int. J. Syst. Evol. Microbiol.">
        <title>The Global Catalogue of Microorganisms (GCM) 10K type strain sequencing project: providing services to taxonomists for standard genome sequencing and annotation.</title>
        <authorList>
            <consortium name="The Broad Institute Genomics Platform"/>
            <consortium name="The Broad Institute Genome Sequencing Center for Infectious Disease"/>
            <person name="Wu L."/>
            <person name="Ma J."/>
        </authorList>
    </citation>
    <scope>NUCLEOTIDE SEQUENCE [LARGE SCALE GENOMIC DNA]</scope>
    <source>
        <strain evidence="2">CGMCC 1.10832</strain>
    </source>
</reference>
<dbReference type="Proteomes" id="UP000636010">
    <property type="component" value="Unassembled WGS sequence"/>
</dbReference>
<proteinExistence type="predicted"/>
<comment type="caution">
    <text evidence="1">The sequence shown here is derived from an EMBL/GenBank/DDBJ whole genome shotgun (WGS) entry which is preliminary data.</text>
</comment>
<dbReference type="EMBL" id="BMEC01000001">
    <property type="protein sequence ID" value="GGC20241.1"/>
    <property type="molecule type" value="Genomic_DNA"/>
</dbReference>
<protein>
    <submittedName>
        <fullName evidence="1">Uncharacterized protein</fullName>
    </submittedName>
</protein>
<accession>A0ABQ1L8D9</accession>
<dbReference type="RefSeq" id="WP_188459912.1">
    <property type="nucleotide sequence ID" value="NZ_BAABHU010000001.1"/>
</dbReference>